<organism evidence="1">
    <name type="scientific">Arion vulgaris</name>
    <dbReference type="NCBI Taxonomy" id="1028688"/>
    <lineage>
        <taxon>Eukaryota</taxon>
        <taxon>Metazoa</taxon>
        <taxon>Spiralia</taxon>
        <taxon>Lophotrochozoa</taxon>
        <taxon>Mollusca</taxon>
        <taxon>Gastropoda</taxon>
        <taxon>Heterobranchia</taxon>
        <taxon>Euthyneura</taxon>
        <taxon>Panpulmonata</taxon>
        <taxon>Eupulmonata</taxon>
        <taxon>Stylommatophora</taxon>
        <taxon>Helicina</taxon>
        <taxon>Arionoidea</taxon>
        <taxon>Arionidae</taxon>
        <taxon>Arion</taxon>
    </lineage>
</organism>
<dbReference type="AlphaFoldDB" id="A0A0B7B6J3"/>
<dbReference type="EMBL" id="HACG01041788">
    <property type="protein sequence ID" value="CEK88653.1"/>
    <property type="molecule type" value="Transcribed_RNA"/>
</dbReference>
<evidence type="ECO:0000313" key="1">
    <source>
        <dbReference type="EMBL" id="CEK88653.1"/>
    </source>
</evidence>
<protein>
    <recommendedName>
        <fullName evidence="2">RNase H type-1 domain-containing protein</fullName>
    </recommendedName>
</protein>
<dbReference type="GO" id="GO:0003676">
    <property type="term" value="F:nucleic acid binding"/>
    <property type="evidence" value="ECO:0007669"/>
    <property type="project" value="InterPro"/>
</dbReference>
<dbReference type="InterPro" id="IPR012337">
    <property type="entry name" value="RNaseH-like_sf"/>
</dbReference>
<dbReference type="InterPro" id="IPR036397">
    <property type="entry name" value="RNaseH_sf"/>
</dbReference>
<accession>A0A0B7B6J3</accession>
<name>A0A0B7B6J3_9EUPU</name>
<proteinExistence type="predicted"/>
<dbReference type="SUPFAM" id="SSF53098">
    <property type="entry name" value="Ribonuclease H-like"/>
    <property type="match status" value="1"/>
</dbReference>
<evidence type="ECO:0008006" key="2">
    <source>
        <dbReference type="Google" id="ProtNLM"/>
    </source>
</evidence>
<reference evidence="1" key="1">
    <citation type="submission" date="2014-12" db="EMBL/GenBank/DDBJ databases">
        <title>Insight into the proteome of Arion vulgaris.</title>
        <authorList>
            <person name="Aradska J."/>
            <person name="Bulat T."/>
            <person name="Smidak R."/>
            <person name="Sarate P."/>
            <person name="Gangsoo J."/>
            <person name="Sialana F."/>
            <person name="Bilban M."/>
            <person name="Lubec G."/>
        </authorList>
    </citation>
    <scope>NUCLEOTIDE SEQUENCE</scope>
    <source>
        <tissue evidence="1">Skin</tissue>
    </source>
</reference>
<dbReference type="Gene3D" id="3.30.420.10">
    <property type="entry name" value="Ribonuclease H-like superfamily/Ribonuclease H"/>
    <property type="match status" value="1"/>
</dbReference>
<sequence length="54" mass="6157">MFFFIYARSTPCTNFQVYRLSCARLQWIPSHCGIPENETADCLAKKDAADVPVM</sequence>
<gene>
    <name evidence="1" type="primary">ORF166362</name>
</gene>